<dbReference type="Pfam" id="PF09990">
    <property type="entry name" value="DUF2231"/>
    <property type="match status" value="1"/>
</dbReference>
<keyword evidence="5" id="KW-1185">Reference proteome</keyword>
<feature type="domain" description="DUF2231" evidence="3">
    <location>
        <begin position="44"/>
        <end position="161"/>
    </location>
</feature>
<dbReference type="EMBL" id="JAJNEC010000003">
    <property type="protein sequence ID" value="MCD2421579.1"/>
    <property type="molecule type" value="Genomic_DNA"/>
</dbReference>
<dbReference type="InterPro" id="IPR026876">
    <property type="entry name" value="Fn3_assoc_repeat"/>
</dbReference>
<feature type="transmembrane region" description="Helical" evidence="1">
    <location>
        <begin position="139"/>
        <end position="156"/>
    </location>
</feature>
<keyword evidence="1" id="KW-0812">Transmembrane</keyword>
<evidence type="ECO:0000313" key="4">
    <source>
        <dbReference type="EMBL" id="MCD2421579.1"/>
    </source>
</evidence>
<gene>
    <name evidence="4" type="ORF">LQ567_02320</name>
</gene>
<evidence type="ECO:0000313" key="5">
    <source>
        <dbReference type="Proteomes" id="UP001199816"/>
    </source>
</evidence>
<feature type="transmembrane region" description="Helical" evidence="1">
    <location>
        <begin position="111"/>
        <end position="127"/>
    </location>
</feature>
<evidence type="ECO:0000256" key="1">
    <source>
        <dbReference type="SAM" id="Phobius"/>
    </source>
</evidence>
<dbReference type="PANTHER" id="PTHR35889">
    <property type="entry name" value="CYCLOINULO-OLIGOSACCHARIDE FRUCTANOTRANSFERASE-RELATED"/>
    <property type="match status" value="1"/>
</dbReference>
<dbReference type="PANTHER" id="PTHR35889:SF3">
    <property type="entry name" value="F-BOX DOMAIN-CONTAINING PROTEIN"/>
    <property type="match status" value="1"/>
</dbReference>
<dbReference type="InterPro" id="IPR019251">
    <property type="entry name" value="DUF2231_TM"/>
</dbReference>
<organism evidence="4 5">
    <name type="scientific">Niabella pedocola</name>
    <dbReference type="NCBI Taxonomy" id="1752077"/>
    <lineage>
        <taxon>Bacteria</taxon>
        <taxon>Pseudomonadati</taxon>
        <taxon>Bacteroidota</taxon>
        <taxon>Chitinophagia</taxon>
        <taxon>Chitinophagales</taxon>
        <taxon>Chitinophagaceae</taxon>
        <taxon>Niabella</taxon>
    </lineage>
</organism>
<dbReference type="Pfam" id="PF07635">
    <property type="entry name" value="PSCyt1"/>
    <property type="match status" value="1"/>
</dbReference>
<proteinExistence type="predicted"/>
<dbReference type="Pfam" id="PF13287">
    <property type="entry name" value="Fn3_assoc"/>
    <property type="match status" value="1"/>
</dbReference>
<protein>
    <submittedName>
        <fullName evidence="4">Chitobiase/beta-hexosaminidase C-terminal domain-containing protein</fullName>
    </submittedName>
</protein>
<evidence type="ECO:0000259" key="2">
    <source>
        <dbReference type="Pfam" id="PF07635"/>
    </source>
</evidence>
<dbReference type="Proteomes" id="UP001199816">
    <property type="component" value="Unassembled WGS sequence"/>
</dbReference>
<accession>A0ABS8PLG0</accession>
<feature type="domain" description="Cytochrome C Planctomycete-type" evidence="2">
    <location>
        <begin position="201"/>
        <end position="260"/>
    </location>
</feature>
<dbReference type="Gene3D" id="3.80.10.10">
    <property type="entry name" value="Ribonuclease Inhibitor"/>
    <property type="match status" value="1"/>
</dbReference>
<keyword evidence="1" id="KW-1133">Transmembrane helix</keyword>
<sequence length="717" mass="79716">MKQLKWREIVFNACIALNGLLLFLVLFDHYLQIPAFLQVAGRAHPLVLHFPIVLLLVAFLFELSLRSPRQAAHQPIADGLLLAASFTTVITALMGLLLSKEPGYDPAVISAHKWMGVLCAFISMLWYSFRNRIRKQRSLILTTGLLSTVVLLIAGHKGATITHGDDFLLSPVLSVNKGPDIPLEAAVVYTHLVHPILEKKCMGCHNSGKAKGELVMETTERLLKGGKNGKLWDTAAVDLGLMMQRIHMPLESKEHMPPKGKPQLTEDEARILYLWIKGGSDFTKKVTDLPAGDSLRMLAANFFKSEENEVYDFKAADEQLVAGLNTAYRVIAPLATGSPALAVNFYGSSRFRSEQLRELEKIKDQIASLQLGRMPVTDEDLKMIGTFSNLRTLNLAFTAVKGEGLRHLTHLQHLKQLSLSGTGVRPEQLYVLAPLQKLRSVQIWNTAFTENDLTPLKKRFPKTGFDIGYKGDTVIAKLSTPVIKTEQRIFNSTLAVEIKNPVKGAVTRYTLDGSEPDSLTSPVYSAPVTLSKASAIKARSYLAGWITSDLAKETFYKSSVRPDSIRLMTLPQKEYQQRAREGKALIDLQLGKENFGTREWVGYKDAPFEALLFFKQPVPLQSVTFSSLVSIDSYVLPARELEVWGGTSVQSLKLLGRSNPPQPASPAPAYTMGYECRFPAQTVQVIKLTARPVNRLPAWHRGKGEKGWIFLDELLFN</sequence>
<reference evidence="4 5" key="1">
    <citation type="submission" date="2021-11" db="EMBL/GenBank/DDBJ databases">
        <title>Genomic of Niabella pedocola.</title>
        <authorList>
            <person name="Wu T."/>
        </authorList>
    </citation>
    <scope>NUCLEOTIDE SEQUENCE [LARGE SCALE GENOMIC DNA]</scope>
    <source>
        <strain evidence="4 5">JCM 31011</strain>
    </source>
</reference>
<feature type="transmembrane region" description="Helical" evidence="1">
    <location>
        <begin position="77"/>
        <end position="99"/>
    </location>
</feature>
<keyword evidence="1" id="KW-0472">Membrane</keyword>
<dbReference type="InterPro" id="IPR032675">
    <property type="entry name" value="LRR_dom_sf"/>
</dbReference>
<dbReference type="InterPro" id="IPR011429">
    <property type="entry name" value="Cyt_c_Planctomycete-type"/>
</dbReference>
<dbReference type="SUPFAM" id="SSF52047">
    <property type="entry name" value="RNI-like"/>
    <property type="match status" value="1"/>
</dbReference>
<evidence type="ECO:0000259" key="3">
    <source>
        <dbReference type="Pfam" id="PF09990"/>
    </source>
</evidence>
<feature type="transmembrane region" description="Helical" evidence="1">
    <location>
        <begin position="47"/>
        <end position="65"/>
    </location>
</feature>
<comment type="caution">
    <text evidence="4">The sequence shown here is derived from an EMBL/GenBank/DDBJ whole genome shotgun (WGS) entry which is preliminary data.</text>
</comment>
<feature type="transmembrane region" description="Helical" evidence="1">
    <location>
        <begin position="9"/>
        <end position="27"/>
    </location>
</feature>
<dbReference type="RefSeq" id="WP_231002484.1">
    <property type="nucleotide sequence ID" value="NZ_JAJNEC010000003.1"/>
</dbReference>
<name>A0ABS8PLG0_9BACT</name>